<keyword evidence="2" id="KW-1185">Reference proteome</keyword>
<reference evidence="1 2" key="1">
    <citation type="submission" date="2019-02" db="EMBL/GenBank/DDBJ databases">
        <title>Deep-cultivation of Planctomycetes and their phenomic and genomic characterization uncovers novel biology.</title>
        <authorList>
            <person name="Wiegand S."/>
            <person name="Jogler M."/>
            <person name="Boedeker C."/>
            <person name="Pinto D."/>
            <person name="Vollmers J."/>
            <person name="Rivas-Marin E."/>
            <person name="Kohn T."/>
            <person name="Peeters S.H."/>
            <person name="Heuer A."/>
            <person name="Rast P."/>
            <person name="Oberbeckmann S."/>
            <person name="Bunk B."/>
            <person name="Jeske O."/>
            <person name="Meyerdierks A."/>
            <person name="Storesund J.E."/>
            <person name="Kallscheuer N."/>
            <person name="Luecker S."/>
            <person name="Lage O.M."/>
            <person name="Pohl T."/>
            <person name="Merkel B.J."/>
            <person name="Hornburger P."/>
            <person name="Mueller R.-W."/>
            <person name="Bruemmer F."/>
            <person name="Labrenz M."/>
            <person name="Spormann A.M."/>
            <person name="Op den Camp H."/>
            <person name="Overmann J."/>
            <person name="Amann R."/>
            <person name="Jetten M.S.M."/>
            <person name="Mascher T."/>
            <person name="Medema M.H."/>
            <person name="Devos D.P."/>
            <person name="Kaster A.-K."/>
            <person name="Ovreas L."/>
            <person name="Rohde M."/>
            <person name="Galperin M.Y."/>
            <person name="Jogler C."/>
        </authorList>
    </citation>
    <scope>NUCLEOTIDE SEQUENCE [LARGE SCALE GENOMIC DNA]</scope>
    <source>
        <strain evidence="1 2">Pan189</strain>
    </source>
</reference>
<dbReference type="KEGG" id="svp:Pan189_03630"/>
<dbReference type="AlphaFoldDB" id="A0A517QWR5"/>
<dbReference type="RefSeq" id="WP_145362249.1">
    <property type="nucleotide sequence ID" value="NZ_CP036268.1"/>
</dbReference>
<proteinExistence type="predicted"/>
<name>A0A517QWR5_9PLAN</name>
<gene>
    <name evidence="1" type="ORF">Pan189_03630</name>
</gene>
<evidence type="ECO:0000313" key="2">
    <source>
        <dbReference type="Proteomes" id="UP000317318"/>
    </source>
</evidence>
<dbReference type="Proteomes" id="UP000317318">
    <property type="component" value="Chromosome"/>
</dbReference>
<sequence>MNYFKSFSQSSDARQAVARVAQDEGHSAAIEFFLDKAAYGVTDSFSLQDKIRSFESGVATAAFKMLISECRLPGDPCRGLSSEIWIRFANSNEDSIRAFYSSLWRALPESWREDQLPYLSSHDGSLDDLAGLVERFDHEPHVMQAVWFPTAEIDEGNPTETVFLFRVVVSFRENTSVAGQDKRDEVLPRIIQRPRSRYCVEAMTLATVEKGLATMLQNSDLKLPDGSLIEIDLQHRPLQNEGEASPAPKTNQITGRSLTLAVCIATWASLVQRELQPILASASMVGPRLRGVEYILQKSKALNDTYFKYFLVEEANYSEVVGPAWKERCIPVKGIPDQRFWNNYGSTILTDGFDLWRTLLLDSTTSSHGDDSTGLATSNPSEPISAIIKSALETIADACDSETTDDDDKSVNWPADEHTTMIAVPFGDDPSKIACKLTIQLTRLLQQFPAEQGLPRTAVPLYLGSVPSSDAASKLTSCIVEGANTVRQFLNHSLDAQPPFTEFVLQNRLRQQTWLDTIFVCFEPDVFKAEPGSQSAIWLQMIRDLNAAHLVLISNSIHSAACLK</sequence>
<protein>
    <submittedName>
        <fullName evidence="1">Uncharacterized protein</fullName>
    </submittedName>
</protein>
<evidence type="ECO:0000313" key="1">
    <source>
        <dbReference type="EMBL" id="QDT36008.1"/>
    </source>
</evidence>
<dbReference type="EMBL" id="CP036268">
    <property type="protein sequence ID" value="QDT36008.1"/>
    <property type="molecule type" value="Genomic_DNA"/>
</dbReference>
<organism evidence="1 2">
    <name type="scientific">Stratiformator vulcanicus</name>
    <dbReference type="NCBI Taxonomy" id="2527980"/>
    <lineage>
        <taxon>Bacteria</taxon>
        <taxon>Pseudomonadati</taxon>
        <taxon>Planctomycetota</taxon>
        <taxon>Planctomycetia</taxon>
        <taxon>Planctomycetales</taxon>
        <taxon>Planctomycetaceae</taxon>
        <taxon>Stratiformator</taxon>
    </lineage>
</organism>
<accession>A0A517QWR5</accession>